<proteinExistence type="predicted"/>
<comment type="subcellular location">
    <subcellularLocation>
        <location evidence="1">Nucleus</location>
    </subcellularLocation>
</comment>
<keyword evidence="4" id="KW-0862">Zinc</keyword>
<dbReference type="PANTHER" id="PTHR46481">
    <property type="entry name" value="ZINC FINGER BED DOMAIN-CONTAINING PROTEIN 4"/>
    <property type="match status" value="1"/>
</dbReference>
<evidence type="ECO:0000256" key="1">
    <source>
        <dbReference type="ARBA" id="ARBA00004123"/>
    </source>
</evidence>
<evidence type="ECO:0000256" key="5">
    <source>
        <dbReference type="ARBA" id="ARBA00023015"/>
    </source>
</evidence>
<keyword evidence="2" id="KW-0479">Metal-binding</keyword>
<evidence type="ECO:0000256" key="3">
    <source>
        <dbReference type="ARBA" id="ARBA00022771"/>
    </source>
</evidence>
<dbReference type="GO" id="GO:0005634">
    <property type="term" value="C:nucleus"/>
    <property type="evidence" value="ECO:0007669"/>
    <property type="project" value="UniProtKB-SubCell"/>
</dbReference>
<gene>
    <name evidence="12" type="ORF">QYE76_020493</name>
</gene>
<evidence type="ECO:0000256" key="8">
    <source>
        <dbReference type="ARBA" id="ARBA00023242"/>
    </source>
</evidence>
<keyword evidence="13" id="KW-1185">Reference proteome</keyword>
<keyword evidence="7" id="KW-0804">Transcription</keyword>
<dbReference type="InterPro" id="IPR052035">
    <property type="entry name" value="ZnF_BED_domain_contain"/>
</dbReference>
<dbReference type="GO" id="GO:0008270">
    <property type="term" value="F:zinc ion binding"/>
    <property type="evidence" value="ECO:0007669"/>
    <property type="project" value="UniProtKB-KW"/>
</dbReference>
<evidence type="ECO:0000256" key="2">
    <source>
        <dbReference type="ARBA" id="ARBA00022723"/>
    </source>
</evidence>
<feature type="domain" description="BED-type" evidence="11">
    <location>
        <begin position="142"/>
        <end position="196"/>
    </location>
</feature>
<accession>A0AAD8VRD8</accession>
<protein>
    <recommendedName>
        <fullName evidence="11">BED-type domain-containing protein</fullName>
    </recommendedName>
</protein>
<feature type="region of interest" description="Disordered" evidence="10">
    <location>
        <begin position="1"/>
        <end position="95"/>
    </location>
</feature>
<dbReference type="AlphaFoldDB" id="A0AAD8VRD8"/>
<evidence type="ECO:0000256" key="4">
    <source>
        <dbReference type="ARBA" id="ARBA00022833"/>
    </source>
</evidence>
<dbReference type="InterPro" id="IPR008906">
    <property type="entry name" value="HATC_C_dom"/>
</dbReference>
<organism evidence="12 13">
    <name type="scientific">Lolium multiflorum</name>
    <name type="common">Italian ryegrass</name>
    <name type="synonym">Lolium perenne subsp. multiflorum</name>
    <dbReference type="NCBI Taxonomy" id="4521"/>
    <lineage>
        <taxon>Eukaryota</taxon>
        <taxon>Viridiplantae</taxon>
        <taxon>Streptophyta</taxon>
        <taxon>Embryophyta</taxon>
        <taxon>Tracheophyta</taxon>
        <taxon>Spermatophyta</taxon>
        <taxon>Magnoliopsida</taxon>
        <taxon>Liliopsida</taxon>
        <taxon>Poales</taxon>
        <taxon>Poaceae</taxon>
        <taxon>BOP clade</taxon>
        <taxon>Pooideae</taxon>
        <taxon>Poodae</taxon>
        <taxon>Poeae</taxon>
        <taxon>Poeae Chloroplast Group 2 (Poeae type)</taxon>
        <taxon>Loliodinae</taxon>
        <taxon>Loliinae</taxon>
        <taxon>Lolium</taxon>
    </lineage>
</organism>
<evidence type="ECO:0000313" key="12">
    <source>
        <dbReference type="EMBL" id="KAK1614976.1"/>
    </source>
</evidence>
<comment type="caution">
    <text evidence="12">The sequence shown here is derived from an EMBL/GenBank/DDBJ whole genome shotgun (WGS) entry which is preliminary data.</text>
</comment>
<evidence type="ECO:0000259" key="11">
    <source>
        <dbReference type="PROSITE" id="PS50808"/>
    </source>
</evidence>
<dbReference type="EMBL" id="JAUUTY010000006">
    <property type="protein sequence ID" value="KAK1614976.1"/>
    <property type="molecule type" value="Genomic_DNA"/>
</dbReference>
<evidence type="ECO:0000256" key="10">
    <source>
        <dbReference type="SAM" id="MobiDB-lite"/>
    </source>
</evidence>
<name>A0AAD8VRD8_LOLMU</name>
<reference evidence="12" key="1">
    <citation type="submission" date="2023-07" db="EMBL/GenBank/DDBJ databases">
        <title>A chromosome-level genome assembly of Lolium multiflorum.</title>
        <authorList>
            <person name="Chen Y."/>
            <person name="Copetti D."/>
            <person name="Kolliker R."/>
            <person name="Studer B."/>
        </authorList>
    </citation>
    <scope>NUCLEOTIDE SEQUENCE</scope>
    <source>
        <strain evidence="12">02402/16</strain>
        <tissue evidence="12">Leaf</tissue>
    </source>
</reference>
<keyword evidence="6" id="KW-0238">DNA-binding</keyword>
<dbReference type="SUPFAM" id="SSF53098">
    <property type="entry name" value="Ribonuclease H-like"/>
    <property type="match status" value="1"/>
</dbReference>
<feature type="compositionally biased region" description="Polar residues" evidence="10">
    <location>
        <begin position="63"/>
        <end position="80"/>
    </location>
</feature>
<evidence type="ECO:0000256" key="9">
    <source>
        <dbReference type="PROSITE-ProRule" id="PRU00027"/>
    </source>
</evidence>
<dbReference type="PANTHER" id="PTHR46481:SF11">
    <property type="entry name" value="ZINC FINGER BED DOMAIN-CONTAINING PROTEIN RICESLEEPER 2-LIKE"/>
    <property type="match status" value="1"/>
</dbReference>
<dbReference type="GO" id="GO:0046983">
    <property type="term" value="F:protein dimerization activity"/>
    <property type="evidence" value="ECO:0007669"/>
    <property type="project" value="InterPro"/>
</dbReference>
<evidence type="ECO:0000313" key="13">
    <source>
        <dbReference type="Proteomes" id="UP001231189"/>
    </source>
</evidence>
<dbReference type="Proteomes" id="UP001231189">
    <property type="component" value="Unassembled WGS sequence"/>
</dbReference>
<dbReference type="SMART" id="SM00614">
    <property type="entry name" value="ZnF_BED"/>
    <property type="match status" value="1"/>
</dbReference>
<keyword evidence="5" id="KW-0805">Transcription regulation</keyword>
<dbReference type="InterPro" id="IPR012337">
    <property type="entry name" value="RNaseH-like_sf"/>
</dbReference>
<evidence type="ECO:0000256" key="7">
    <source>
        <dbReference type="ARBA" id="ARBA00023163"/>
    </source>
</evidence>
<dbReference type="InterPro" id="IPR003656">
    <property type="entry name" value="Znf_BED"/>
</dbReference>
<keyword evidence="8" id="KW-0539">Nucleus</keyword>
<keyword evidence="3 9" id="KW-0863">Zinc-finger</keyword>
<evidence type="ECO:0000256" key="6">
    <source>
        <dbReference type="ARBA" id="ARBA00023125"/>
    </source>
</evidence>
<sequence length="600" mass="67024">MDAAGKANLEMELQLATTETEDGDQHGTSTPSPSPTPSLDGVLRLRPPGKGFVPGQRPAPPASGSNAQNRGGSTPVTSGTRGRPPLSAAAKHKNKNKAVTTCVTVDEISAPMDVDGGHVVISDDEDEQEEDVVAVNGAGKRKKTSSVWLEMKEVKVKGEYKARCNYCHKDLTTGPKAGTKHLADHLKVCTLKKLKTKGGKTMSQSSLMMNAKEDGNVSVESYTFDQEVARRELGNMLVLHEYPLSIVDHAGFRKFVHALQPVFKLHTRNTYRKDIVENFKKETKKAIDYMTKNQSRVAITTDMWTADSTKKGYMAITAHFIDDSWKLRIIIMRFIYVPAPHTANVICQELYDSLLEWNIDEKLMTVTVDNCTTNDKAIEMIVGKIGKKKLPLEGLMGMATLLDPRYKKHMLTACFAMLHGIEPASYECIELVDDLVARLHALLEEYEVEENEYQPREEFISSKTPEIMNVFNDIVAKQSPATARLQGEIEMYLSDALVPYTEKFDVLDWWKVAGTRYPTLRKVARDVFAIPVTTVASESAFSTSGRILSDHRSRLTPDMLEALMCSQDWLRSKYKDSIKGDASFWTCLQDIQEEMEDLAL</sequence>
<dbReference type="PROSITE" id="PS50808">
    <property type="entry name" value="ZF_BED"/>
    <property type="match status" value="1"/>
</dbReference>
<dbReference type="Pfam" id="PF02892">
    <property type="entry name" value="zf-BED"/>
    <property type="match status" value="1"/>
</dbReference>
<dbReference type="GO" id="GO:0003677">
    <property type="term" value="F:DNA binding"/>
    <property type="evidence" value="ECO:0007669"/>
    <property type="project" value="UniProtKB-KW"/>
</dbReference>
<dbReference type="Pfam" id="PF05699">
    <property type="entry name" value="Dimer_Tnp_hAT"/>
    <property type="match status" value="1"/>
</dbReference>